<name>A0A0E9VMC6_ANGAN</name>
<reference evidence="2" key="1">
    <citation type="submission" date="2014-11" db="EMBL/GenBank/DDBJ databases">
        <authorList>
            <person name="Amaro Gonzalez C."/>
        </authorList>
    </citation>
    <scope>NUCLEOTIDE SEQUENCE</scope>
</reference>
<keyword evidence="1" id="KW-0472">Membrane</keyword>
<accession>A0A0E9VMC6</accession>
<keyword evidence="1" id="KW-1133">Transmembrane helix</keyword>
<sequence length="79" mass="9226">MRMGRAYVTSPKIWPESQVCRTDRGRDRKWLFSHRVGFLLLFCVFIFFTQYCHPGPQAQTLQPLSTHNVSQKSQADLPL</sequence>
<protein>
    <submittedName>
        <fullName evidence="2">Uncharacterized protein</fullName>
    </submittedName>
</protein>
<proteinExistence type="predicted"/>
<evidence type="ECO:0000313" key="2">
    <source>
        <dbReference type="EMBL" id="JAH79254.1"/>
    </source>
</evidence>
<dbReference type="AlphaFoldDB" id="A0A0E9VMC6"/>
<evidence type="ECO:0000256" key="1">
    <source>
        <dbReference type="SAM" id="Phobius"/>
    </source>
</evidence>
<dbReference type="EMBL" id="GBXM01029323">
    <property type="protein sequence ID" value="JAH79254.1"/>
    <property type="molecule type" value="Transcribed_RNA"/>
</dbReference>
<reference evidence="2" key="2">
    <citation type="journal article" date="2015" name="Fish Shellfish Immunol.">
        <title>Early steps in the European eel (Anguilla anguilla)-Vibrio vulnificus interaction in the gills: Role of the RtxA13 toxin.</title>
        <authorList>
            <person name="Callol A."/>
            <person name="Pajuelo D."/>
            <person name="Ebbesson L."/>
            <person name="Teles M."/>
            <person name="MacKenzie S."/>
            <person name="Amaro C."/>
        </authorList>
    </citation>
    <scope>NUCLEOTIDE SEQUENCE</scope>
</reference>
<organism evidence="2">
    <name type="scientific">Anguilla anguilla</name>
    <name type="common">European freshwater eel</name>
    <name type="synonym">Muraena anguilla</name>
    <dbReference type="NCBI Taxonomy" id="7936"/>
    <lineage>
        <taxon>Eukaryota</taxon>
        <taxon>Metazoa</taxon>
        <taxon>Chordata</taxon>
        <taxon>Craniata</taxon>
        <taxon>Vertebrata</taxon>
        <taxon>Euteleostomi</taxon>
        <taxon>Actinopterygii</taxon>
        <taxon>Neopterygii</taxon>
        <taxon>Teleostei</taxon>
        <taxon>Anguilliformes</taxon>
        <taxon>Anguillidae</taxon>
        <taxon>Anguilla</taxon>
    </lineage>
</organism>
<keyword evidence="1" id="KW-0812">Transmembrane</keyword>
<feature type="transmembrane region" description="Helical" evidence="1">
    <location>
        <begin position="31"/>
        <end position="51"/>
    </location>
</feature>